<comment type="caution">
    <text evidence="1">The sequence shown here is derived from an EMBL/GenBank/DDBJ whole genome shotgun (WGS) entry which is preliminary data.</text>
</comment>
<gene>
    <name evidence="1" type="ORF">KK060_11470</name>
</gene>
<accession>A0ABS5VR21</accession>
<evidence type="ECO:0000313" key="2">
    <source>
        <dbReference type="Proteomes" id="UP000772618"/>
    </source>
</evidence>
<dbReference type="EMBL" id="JAHESD010000022">
    <property type="protein sequence ID" value="MBT1703905.1"/>
    <property type="molecule type" value="Genomic_DNA"/>
</dbReference>
<reference evidence="1 2" key="1">
    <citation type="submission" date="2021-05" db="EMBL/GenBank/DDBJ databases">
        <title>A Polyphasic approach of four new species of the genus Ohtaekwangia: Ohtaekwangia histidinii sp. nov., Ohtaekwangia cretensis sp. nov., Ohtaekwangia indiensis sp. nov., Ohtaekwangia reichenbachii sp. nov. from diverse environment.</title>
        <authorList>
            <person name="Octaviana S."/>
        </authorList>
    </citation>
    <scope>NUCLEOTIDE SEQUENCE [LARGE SCALE GENOMIC DNA]</scope>
    <source>
        <strain evidence="1 2">PWU20</strain>
    </source>
</reference>
<sequence>MRQVRFNELPITDKALLVAEFGHFLNSIEFYDYRIHLYSLNSHFIEVYYNILTRQVEKIALADYSDLDKYLSRIVLSSLR</sequence>
<name>A0ABS5VR21_9BACT</name>
<dbReference type="Proteomes" id="UP000772618">
    <property type="component" value="Unassembled WGS sequence"/>
</dbReference>
<keyword evidence="2" id="KW-1185">Reference proteome</keyword>
<proteinExistence type="predicted"/>
<organism evidence="1 2">
    <name type="scientific">Chryseosolibacter indicus</name>
    <dbReference type="NCBI Taxonomy" id="2782351"/>
    <lineage>
        <taxon>Bacteria</taxon>
        <taxon>Pseudomonadati</taxon>
        <taxon>Bacteroidota</taxon>
        <taxon>Cytophagia</taxon>
        <taxon>Cytophagales</taxon>
        <taxon>Chryseotaleaceae</taxon>
        <taxon>Chryseosolibacter</taxon>
    </lineage>
</organism>
<protein>
    <submittedName>
        <fullName evidence="1">Uncharacterized protein</fullName>
    </submittedName>
</protein>
<evidence type="ECO:0000313" key="1">
    <source>
        <dbReference type="EMBL" id="MBT1703905.1"/>
    </source>
</evidence>
<dbReference type="RefSeq" id="WP_254153866.1">
    <property type="nucleotide sequence ID" value="NZ_JAHESD010000022.1"/>
</dbReference>